<dbReference type="Pfam" id="PF22061">
    <property type="entry name" value="CSN7_HB_subdom"/>
    <property type="match status" value="1"/>
</dbReference>
<proteinExistence type="inferred from homology"/>
<accession>A0A507R4V3</accession>
<dbReference type="GO" id="GO:0008180">
    <property type="term" value="C:COP9 signalosome"/>
    <property type="evidence" value="ECO:0007669"/>
    <property type="project" value="UniProtKB-KW"/>
</dbReference>
<dbReference type="InterPro" id="IPR000717">
    <property type="entry name" value="PCI_dom"/>
</dbReference>
<dbReference type="EMBL" id="VIFY01000018">
    <property type="protein sequence ID" value="TQB75591.1"/>
    <property type="molecule type" value="Genomic_DNA"/>
</dbReference>
<evidence type="ECO:0000256" key="3">
    <source>
        <dbReference type="SAM" id="MobiDB-lite"/>
    </source>
</evidence>
<comment type="caution">
    <text evidence="5">The sequence shown here is derived from an EMBL/GenBank/DDBJ whole genome shotgun (WGS) entry which is preliminary data.</text>
</comment>
<dbReference type="SMR" id="A0A507R4V3"/>
<dbReference type="InterPro" id="IPR045237">
    <property type="entry name" value="COPS7/eIF3m"/>
</dbReference>
<feature type="domain" description="PCI" evidence="4">
    <location>
        <begin position="1"/>
        <end position="165"/>
    </location>
</feature>
<sequence length="311" mass="33775">MDQTHTRALEALQPFIHLASSNSATSPRLVANLITNATSNPHTYVFAELLETPTVQALRSKETPEEYQGYITLLEIFAWGTWQEYHSTPNLPPLNQEQTLKLRLLSLLSLAATIKPLTYDTLMTTLSISTPSELESLVTTAIYSSLITARLSPATNPPTINVTSVAPLRDVKPQSLPTMISVFTEWELRCADVISGIEAEIAKIYADAKKRREREYARALLLEKAMSEPRGRRKSQAKDSGGVKLGSSFGGGSGSNKREFSDDEGYHGDEGLGELASSRMDIDEGAGASRAGTSGGGSARHAKRVLGKKKP</sequence>
<name>A0A507R4V3_MONPU</name>
<dbReference type="PANTHER" id="PTHR15350:SF5">
    <property type="entry name" value="COP9 SIGNALOSOME COMPLEX SUBUNIT 7"/>
    <property type="match status" value="1"/>
</dbReference>
<organism evidence="5 6">
    <name type="scientific">Monascus purpureus</name>
    <name type="common">Red mold</name>
    <name type="synonym">Monascus anka</name>
    <dbReference type="NCBI Taxonomy" id="5098"/>
    <lineage>
        <taxon>Eukaryota</taxon>
        <taxon>Fungi</taxon>
        <taxon>Dikarya</taxon>
        <taxon>Ascomycota</taxon>
        <taxon>Pezizomycotina</taxon>
        <taxon>Eurotiomycetes</taxon>
        <taxon>Eurotiomycetidae</taxon>
        <taxon>Eurotiales</taxon>
        <taxon>Aspergillaceae</taxon>
        <taxon>Monascus</taxon>
    </lineage>
</organism>
<reference evidence="5 6" key="1">
    <citation type="submission" date="2019-06" db="EMBL/GenBank/DDBJ databases">
        <title>Wine fermentation using esterase from Monascus purpureus.</title>
        <authorList>
            <person name="Geng C."/>
            <person name="Zhang Y."/>
        </authorList>
    </citation>
    <scope>NUCLEOTIDE SEQUENCE [LARGE SCALE GENOMIC DNA]</scope>
    <source>
        <strain evidence="5">HQ1</strain>
    </source>
</reference>
<dbReference type="PANTHER" id="PTHR15350">
    <property type="entry name" value="COP9 SIGNALOSOME COMPLEX SUBUNIT 7/DENDRITIC CELL PROTEIN GA17"/>
    <property type="match status" value="1"/>
</dbReference>
<feature type="compositionally biased region" description="Basic and acidic residues" evidence="3">
    <location>
        <begin position="256"/>
        <end position="270"/>
    </location>
</feature>
<evidence type="ECO:0000313" key="6">
    <source>
        <dbReference type="Proteomes" id="UP000319663"/>
    </source>
</evidence>
<evidence type="ECO:0000256" key="1">
    <source>
        <dbReference type="ARBA" id="ARBA00008482"/>
    </source>
</evidence>
<dbReference type="SMART" id="SM00088">
    <property type="entry name" value="PINT"/>
    <property type="match status" value="1"/>
</dbReference>
<dbReference type="STRING" id="5098.A0A507R4V3"/>
<keyword evidence="2" id="KW-0736">Signalosome</keyword>
<dbReference type="Proteomes" id="UP000319663">
    <property type="component" value="Unassembled WGS sequence"/>
</dbReference>
<dbReference type="PROSITE" id="PS50250">
    <property type="entry name" value="PCI"/>
    <property type="match status" value="1"/>
</dbReference>
<dbReference type="OrthoDB" id="10265275at2759"/>
<dbReference type="Pfam" id="PF01399">
    <property type="entry name" value="PCI"/>
    <property type="match status" value="1"/>
</dbReference>
<feature type="compositionally biased region" description="Basic residues" evidence="3">
    <location>
        <begin position="300"/>
        <end position="311"/>
    </location>
</feature>
<comment type="similarity">
    <text evidence="1">Belongs to the CSN7/EIF3M family. CSN7 subfamily.</text>
</comment>
<evidence type="ECO:0000313" key="5">
    <source>
        <dbReference type="EMBL" id="TQB75591.1"/>
    </source>
</evidence>
<feature type="region of interest" description="Disordered" evidence="3">
    <location>
        <begin position="227"/>
        <end position="311"/>
    </location>
</feature>
<dbReference type="AlphaFoldDB" id="A0A507R4V3"/>
<protein>
    <recommendedName>
        <fullName evidence="4">PCI domain-containing protein</fullName>
    </recommendedName>
</protein>
<gene>
    <name evidence="5" type="ORF">MPDQ_002556</name>
</gene>
<keyword evidence="6" id="KW-1185">Reference proteome</keyword>
<evidence type="ECO:0000259" key="4">
    <source>
        <dbReference type="PROSITE" id="PS50250"/>
    </source>
</evidence>
<evidence type="ECO:0000256" key="2">
    <source>
        <dbReference type="ARBA" id="ARBA00022790"/>
    </source>
</evidence>